<dbReference type="EMBL" id="JBBKAI010000002">
    <property type="protein sequence ID" value="MEJ8658108.1"/>
    <property type="molecule type" value="Genomic_DNA"/>
</dbReference>
<proteinExistence type="predicted"/>
<name>A0ACC6QHW0_9ACTN</name>
<sequence length="426" mass="46151">MQRRFMGLVAAGAAFGMTVMLAGCGTTGGSDGVTLRLVAADYGNGAADSSRTYWDDLARDFESRNPGIKVDVDVYSWKDVDRKVAEMVDAGNAPDIAQIGAYADYANQDKLYRVEELVTIPTQANFLPMLIEAGQTGSAQYGLPFAASTRLLFFNEELFDDAGVEAPKTWQELRVAAQKLKARGVTYPFALPLGSEESQAETMIWLLSGGGGYRDRNGGEYQIDSEQNIRTFSWLKEKLVTPGLTGPVPPGKLDRAQAFEAFTRGEVGMLNGHPTLMQQAEKKGVKVGMVPMPGAEGQAEASMGVADWMMAFKQHGHRKEIGRFLDFAYSDKNVLEFSDRYDILPVTVSASETMAADTKHKDLWEFLAALPTSELYPSGEMSWAKVSASVKQNIGQAVAPDGSPAVVLNRIANDAAKAEIEADASK</sequence>
<protein>
    <submittedName>
        <fullName evidence="1">Extracellular solute-binding protein</fullName>
    </submittedName>
</protein>
<keyword evidence="2" id="KW-1185">Reference proteome</keyword>
<evidence type="ECO:0000313" key="1">
    <source>
        <dbReference type="EMBL" id="MEJ8658108.1"/>
    </source>
</evidence>
<accession>A0ACC6QHW0</accession>
<dbReference type="Proteomes" id="UP001375539">
    <property type="component" value="Unassembled WGS sequence"/>
</dbReference>
<evidence type="ECO:0000313" key="2">
    <source>
        <dbReference type="Proteomes" id="UP001375539"/>
    </source>
</evidence>
<reference evidence="1" key="1">
    <citation type="submission" date="2024-03" db="EMBL/GenBank/DDBJ databases">
        <title>Novel Streptomyces species of biotechnological and ecological value are a feature of Machair soil.</title>
        <authorList>
            <person name="Prole J.R."/>
            <person name="Goodfellow M."/>
            <person name="Allenby N."/>
            <person name="Ward A.C."/>
        </authorList>
    </citation>
    <scope>NUCLEOTIDE SEQUENCE</scope>
    <source>
        <strain evidence="1">MS1.AVA.4</strain>
    </source>
</reference>
<comment type="caution">
    <text evidence="1">The sequence shown here is derived from an EMBL/GenBank/DDBJ whole genome shotgun (WGS) entry which is preliminary data.</text>
</comment>
<gene>
    <name evidence="1" type="ORF">WKI58_16485</name>
</gene>
<organism evidence="1 2">
    <name type="scientific">Streptomyces pratisoli</name>
    <dbReference type="NCBI Taxonomy" id="3139917"/>
    <lineage>
        <taxon>Bacteria</taxon>
        <taxon>Bacillati</taxon>
        <taxon>Actinomycetota</taxon>
        <taxon>Actinomycetes</taxon>
        <taxon>Kitasatosporales</taxon>
        <taxon>Streptomycetaceae</taxon>
        <taxon>Streptomyces</taxon>
    </lineage>
</organism>